<organism evidence="2 3">
    <name type="scientific">Pontibacter lucknowensis</name>
    <dbReference type="NCBI Taxonomy" id="1077936"/>
    <lineage>
        <taxon>Bacteria</taxon>
        <taxon>Pseudomonadati</taxon>
        <taxon>Bacteroidota</taxon>
        <taxon>Cytophagia</taxon>
        <taxon>Cytophagales</taxon>
        <taxon>Hymenobacteraceae</taxon>
        <taxon>Pontibacter</taxon>
    </lineage>
</organism>
<dbReference type="OrthoDB" id="5873496at2"/>
<dbReference type="AlphaFoldDB" id="A0A1N6YFE0"/>
<dbReference type="PROSITE" id="PS51257">
    <property type="entry name" value="PROKAR_LIPOPROTEIN"/>
    <property type="match status" value="1"/>
</dbReference>
<dbReference type="Proteomes" id="UP000185924">
    <property type="component" value="Unassembled WGS sequence"/>
</dbReference>
<protein>
    <submittedName>
        <fullName evidence="2">Uncharacterized protein</fullName>
    </submittedName>
</protein>
<sequence length="116" mass="13125">MKKLSLVFALTILACTWSYAQAVPASLVTTTAQRTEEYCELRFFVKALFSTKVHAHVDFGNGEEVLKDTQGNNIDFISPMAALNYMNSKGWKLVDTYPRVHEGSSCTYYVMKRSLE</sequence>
<dbReference type="RefSeq" id="WP_007661242.1">
    <property type="nucleotide sequence ID" value="NZ_FTNM01000003.1"/>
</dbReference>
<feature type="chain" id="PRO_5009939729" evidence="1">
    <location>
        <begin position="21"/>
        <end position="116"/>
    </location>
</feature>
<gene>
    <name evidence="2" type="ORF">SAMN05421545_2459</name>
</gene>
<evidence type="ECO:0000256" key="1">
    <source>
        <dbReference type="SAM" id="SignalP"/>
    </source>
</evidence>
<evidence type="ECO:0000313" key="3">
    <source>
        <dbReference type="Proteomes" id="UP000185924"/>
    </source>
</evidence>
<accession>A0A1N6YFE0</accession>
<dbReference type="EMBL" id="FTNM01000003">
    <property type="protein sequence ID" value="SIR13239.1"/>
    <property type="molecule type" value="Genomic_DNA"/>
</dbReference>
<evidence type="ECO:0000313" key="2">
    <source>
        <dbReference type="EMBL" id="SIR13239.1"/>
    </source>
</evidence>
<keyword evidence="1" id="KW-0732">Signal</keyword>
<keyword evidence="3" id="KW-1185">Reference proteome</keyword>
<name>A0A1N6YFE0_9BACT</name>
<feature type="signal peptide" evidence="1">
    <location>
        <begin position="1"/>
        <end position="20"/>
    </location>
</feature>
<reference evidence="3" key="1">
    <citation type="submission" date="2017-01" db="EMBL/GenBank/DDBJ databases">
        <authorList>
            <person name="Varghese N."/>
            <person name="Submissions S."/>
        </authorList>
    </citation>
    <scope>NUCLEOTIDE SEQUENCE [LARGE SCALE GENOMIC DNA]</scope>
    <source>
        <strain evidence="3">DM9</strain>
    </source>
</reference>
<proteinExistence type="predicted"/>